<dbReference type="SUPFAM" id="SSF53807">
    <property type="entry name" value="Helical backbone' metal receptor"/>
    <property type="match status" value="1"/>
</dbReference>
<dbReference type="PROSITE" id="PS51257">
    <property type="entry name" value="PROKAR_LIPOPROTEIN"/>
    <property type="match status" value="1"/>
</dbReference>
<evidence type="ECO:0000256" key="4">
    <source>
        <dbReference type="ARBA" id="ARBA00022729"/>
    </source>
</evidence>
<organism evidence="5 6">
    <name type="scientific">Corynebacterium urealyticum</name>
    <dbReference type="NCBI Taxonomy" id="43771"/>
    <lineage>
        <taxon>Bacteria</taxon>
        <taxon>Bacillati</taxon>
        <taxon>Actinomycetota</taxon>
        <taxon>Actinomycetes</taxon>
        <taxon>Mycobacteriales</taxon>
        <taxon>Corynebacteriaceae</taxon>
        <taxon>Corynebacterium</taxon>
    </lineage>
</organism>
<evidence type="ECO:0000313" key="5">
    <source>
        <dbReference type="EMBL" id="TYR20741.1"/>
    </source>
</evidence>
<dbReference type="Pfam" id="PF01497">
    <property type="entry name" value="Peripla_BP_2"/>
    <property type="match status" value="1"/>
</dbReference>
<keyword evidence="4" id="KW-0732">Signal</keyword>
<dbReference type="CDD" id="cd01146">
    <property type="entry name" value="FhuD"/>
    <property type="match status" value="1"/>
</dbReference>
<dbReference type="PROSITE" id="PS50983">
    <property type="entry name" value="FE_B12_PBP"/>
    <property type="match status" value="1"/>
</dbReference>
<reference evidence="5 6" key="1">
    <citation type="submission" date="2019-08" db="EMBL/GenBank/DDBJ databases">
        <title>Draft genome of C. urealyticum strain VH4248.</title>
        <authorList>
            <person name="Navas J."/>
        </authorList>
    </citation>
    <scope>NUCLEOTIDE SEQUENCE [LARGE SCALE GENOMIC DNA]</scope>
    <source>
        <strain evidence="5 6">VH4248</strain>
    </source>
</reference>
<dbReference type="Proteomes" id="UP000324726">
    <property type="component" value="Unassembled WGS sequence"/>
</dbReference>
<evidence type="ECO:0000313" key="6">
    <source>
        <dbReference type="Proteomes" id="UP000324726"/>
    </source>
</evidence>
<comment type="similarity">
    <text evidence="2">Belongs to the bacterial solute-binding protein 8 family.</text>
</comment>
<gene>
    <name evidence="5" type="ORF">FYJ87_07405</name>
</gene>
<evidence type="ECO:0000256" key="2">
    <source>
        <dbReference type="ARBA" id="ARBA00008814"/>
    </source>
</evidence>
<keyword evidence="3" id="KW-0813">Transport</keyword>
<dbReference type="GO" id="GO:1901678">
    <property type="term" value="P:iron coordination entity transport"/>
    <property type="evidence" value="ECO:0007669"/>
    <property type="project" value="UniProtKB-ARBA"/>
</dbReference>
<comment type="subcellular location">
    <subcellularLocation>
        <location evidence="1">Cell envelope</location>
    </subcellularLocation>
</comment>
<dbReference type="InterPro" id="IPR051313">
    <property type="entry name" value="Bact_iron-sidero_bind"/>
</dbReference>
<dbReference type="Gene3D" id="3.40.50.1980">
    <property type="entry name" value="Nitrogenase molybdenum iron protein domain"/>
    <property type="match status" value="2"/>
</dbReference>
<dbReference type="InterPro" id="IPR002491">
    <property type="entry name" value="ABC_transptr_periplasmic_BD"/>
</dbReference>
<proteinExistence type="inferred from homology"/>
<accession>A0A5D4FMV1</accession>
<dbReference type="PANTHER" id="PTHR30532">
    <property type="entry name" value="IRON III DICITRATE-BINDING PERIPLASMIC PROTEIN"/>
    <property type="match status" value="1"/>
</dbReference>
<dbReference type="AlphaFoldDB" id="A0A5D4FMV1"/>
<sequence length="354" mass="38294">MSVLRRTGALVALVASILLATGCSSTPDSSAAPDGAAATESSYPRTIEHALGDTTIPEKPERVVTLSWMNHDIVAALGVVPVGVPETWGGDEEGFTPWFRHQIENELGAQMPEVINVTEDGPDYEQILALQPDVIIGVYSGFTETEYKRLSEIAPTVGYMDRPFTAGTWQEHTEIIGKILGEEDKAAELIEQTEAAIAEEAAKYPNLKGASFLYSTTFSSGATEITAYISEDPRVRLLHEFGMVDTPQLAAKTADVPADTWYGGISLEELDSVEADVVLAWSYADADTKHTLEHPVFNRWDPIANGRYFIAEDNTLGMATSGPSVLSIQWAIEQGYIKDISAAIDGGAVVRRAQ</sequence>
<comment type="caution">
    <text evidence="5">The sequence shown here is derived from an EMBL/GenBank/DDBJ whole genome shotgun (WGS) entry which is preliminary data.</text>
</comment>
<evidence type="ECO:0000256" key="1">
    <source>
        <dbReference type="ARBA" id="ARBA00004196"/>
    </source>
</evidence>
<dbReference type="RefSeq" id="WP_070759184.1">
    <property type="nucleotide sequence ID" value="NZ_CP136640.1"/>
</dbReference>
<dbReference type="PANTHER" id="PTHR30532:SF24">
    <property type="entry name" value="FERRIC ENTEROBACTIN-BINDING PERIPLASMIC PROTEIN FEPB"/>
    <property type="match status" value="1"/>
</dbReference>
<dbReference type="GO" id="GO:0030288">
    <property type="term" value="C:outer membrane-bounded periplasmic space"/>
    <property type="evidence" value="ECO:0007669"/>
    <property type="project" value="TreeGrafter"/>
</dbReference>
<protein>
    <submittedName>
        <fullName evidence="5">Iron-siderophore ABC transporter substrate-binding protein</fullName>
    </submittedName>
</protein>
<dbReference type="EMBL" id="VSZI01000001">
    <property type="protein sequence ID" value="TYR20741.1"/>
    <property type="molecule type" value="Genomic_DNA"/>
</dbReference>
<evidence type="ECO:0000256" key="3">
    <source>
        <dbReference type="ARBA" id="ARBA00022448"/>
    </source>
</evidence>
<name>A0A5D4FMV1_9CORY</name>